<feature type="transmembrane region" description="Helical" evidence="6">
    <location>
        <begin position="126"/>
        <end position="148"/>
    </location>
</feature>
<name>A0ABV6L0T6_9BACI</name>
<evidence type="ECO:0000256" key="6">
    <source>
        <dbReference type="SAM" id="Phobius"/>
    </source>
</evidence>
<sequence>MNQVKCDCGHVNPHGTILCEACGKIIEDGTQITAEPVIDMRYEGSARRSQTYNKSMIDKVWNFFSSVKVGVWLIIVTLIASSLGTILPQEMYIPNIMPVADYYEDQYGWFGRLYYDLGFHNLYSSWWYLLLIAAIGVSLVICSLDRVVPLYRALKKQRVIRHESFLQRQRIFGTTSMEVSKDSYELLKEQLKKKHYNIREDEGNILAEKGRFSRWGPYVNHVGLIIFLIGSMLRFVPGMYIDEILWLREGETKVIPETDGQYYLKNVDFKLEVYDKETDNEAFSDALDSAGMVAKNYQSDVILYKTKGNTVAGEEPELEEVESSSIRVNEPLKFEKFALYQVNYKLDELSKMSFLLTNKTSGETFGDITINLNDPEKMYVLNNGYSVELMSYFPDFEFGEDGNPTTKSRVPNNPAFVFKMYSPEKPEGEVSFVAIQQTIEPLGDNEYKMAFNGIETKDVTGLTVRKDLTLWIIGLGGLIFMIGVIQGAYWNHRRIWIQRKGDEVWVAAHTNKNWFGLKREIQLVLTGTEIKEPMDQLKDNQVDEGETD</sequence>
<feature type="transmembrane region" description="Helical" evidence="6">
    <location>
        <begin position="69"/>
        <end position="87"/>
    </location>
</feature>
<evidence type="ECO:0000256" key="4">
    <source>
        <dbReference type="ARBA" id="ARBA00022989"/>
    </source>
</evidence>
<keyword evidence="4 6" id="KW-1133">Transmembrane helix</keyword>
<evidence type="ECO:0000256" key="3">
    <source>
        <dbReference type="ARBA" id="ARBA00022748"/>
    </source>
</evidence>
<organism evidence="8 9">
    <name type="scientific">Robertmurraya beringensis</name>
    <dbReference type="NCBI Taxonomy" id="641660"/>
    <lineage>
        <taxon>Bacteria</taxon>
        <taxon>Bacillati</taxon>
        <taxon>Bacillota</taxon>
        <taxon>Bacilli</taxon>
        <taxon>Bacillales</taxon>
        <taxon>Bacillaceae</taxon>
        <taxon>Robertmurraya</taxon>
    </lineage>
</organism>
<protein>
    <submittedName>
        <fullName evidence="8">Cytochrome c biogenesis protein ResB</fullName>
    </submittedName>
</protein>
<feature type="domain" description="ResB-like" evidence="7">
    <location>
        <begin position="67"/>
        <end position="521"/>
    </location>
</feature>
<evidence type="ECO:0000256" key="5">
    <source>
        <dbReference type="ARBA" id="ARBA00023136"/>
    </source>
</evidence>
<reference evidence="8 9" key="1">
    <citation type="submission" date="2024-09" db="EMBL/GenBank/DDBJ databases">
        <authorList>
            <person name="Sun Q."/>
            <person name="Mori K."/>
        </authorList>
    </citation>
    <scope>NUCLEOTIDE SEQUENCE [LARGE SCALE GENOMIC DNA]</scope>
    <source>
        <strain evidence="8 9">CGMCC 1.9126</strain>
    </source>
</reference>
<dbReference type="Pfam" id="PF05140">
    <property type="entry name" value="ResB"/>
    <property type="match status" value="1"/>
</dbReference>
<evidence type="ECO:0000256" key="1">
    <source>
        <dbReference type="ARBA" id="ARBA00004141"/>
    </source>
</evidence>
<evidence type="ECO:0000259" key="7">
    <source>
        <dbReference type="Pfam" id="PF05140"/>
    </source>
</evidence>
<dbReference type="InterPro" id="IPR007816">
    <property type="entry name" value="ResB-like_domain"/>
</dbReference>
<evidence type="ECO:0000313" key="8">
    <source>
        <dbReference type="EMBL" id="MFC0477733.1"/>
    </source>
</evidence>
<evidence type="ECO:0000313" key="9">
    <source>
        <dbReference type="Proteomes" id="UP001589738"/>
    </source>
</evidence>
<gene>
    <name evidence="8" type="ORF">ACFFHF_21325</name>
</gene>
<feature type="transmembrane region" description="Helical" evidence="6">
    <location>
        <begin position="468"/>
        <end position="490"/>
    </location>
</feature>
<keyword evidence="5 6" id="KW-0472">Membrane</keyword>
<dbReference type="RefSeq" id="WP_377058990.1">
    <property type="nucleotide sequence ID" value="NZ_JBHLUU010000124.1"/>
</dbReference>
<keyword evidence="9" id="KW-1185">Reference proteome</keyword>
<evidence type="ECO:0000256" key="2">
    <source>
        <dbReference type="ARBA" id="ARBA00022692"/>
    </source>
</evidence>
<dbReference type="PANTHER" id="PTHR31566:SF0">
    <property type="entry name" value="CYTOCHROME C BIOGENESIS PROTEIN CCS1, CHLOROPLASTIC"/>
    <property type="match status" value="1"/>
</dbReference>
<dbReference type="Proteomes" id="UP001589738">
    <property type="component" value="Unassembled WGS sequence"/>
</dbReference>
<comment type="caution">
    <text evidence="8">The sequence shown here is derived from an EMBL/GenBank/DDBJ whole genome shotgun (WGS) entry which is preliminary data.</text>
</comment>
<accession>A0ABV6L0T6</accession>
<keyword evidence="3" id="KW-0201">Cytochrome c-type biogenesis</keyword>
<proteinExistence type="predicted"/>
<comment type="subcellular location">
    <subcellularLocation>
        <location evidence="1">Membrane</location>
        <topology evidence="1">Multi-pass membrane protein</topology>
    </subcellularLocation>
</comment>
<dbReference type="EMBL" id="JBHLUU010000124">
    <property type="protein sequence ID" value="MFC0477733.1"/>
    <property type="molecule type" value="Genomic_DNA"/>
</dbReference>
<dbReference type="PANTHER" id="PTHR31566">
    <property type="entry name" value="CYTOCHROME C BIOGENESIS PROTEIN CCS1, CHLOROPLASTIC"/>
    <property type="match status" value="1"/>
</dbReference>
<feature type="transmembrane region" description="Helical" evidence="6">
    <location>
        <begin position="218"/>
        <end position="236"/>
    </location>
</feature>
<keyword evidence="2 6" id="KW-0812">Transmembrane</keyword>
<dbReference type="InterPro" id="IPR023494">
    <property type="entry name" value="Cyt_c_bgen_Ccs1/CcsB/ResB"/>
</dbReference>